<dbReference type="PANTHER" id="PTHR43884:SF20">
    <property type="entry name" value="ACYL-COA DEHYDROGENASE FADE28"/>
    <property type="match status" value="1"/>
</dbReference>
<dbReference type="Proteomes" id="UP000765845">
    <property type="component" value="Unassembled WGS sequence"/>
</dbReference>
<evidence type="ECO:0000259" key="7">
    <source>
        <dbReference type="Pfam" id="PF02771"/>
    </source>
</evidence>
<dbReference type="EMBL" id="JAAWWK010000001">
    <property type="protein sequence ID" value="NKI16527.1"/>
    <property type="molecule type" value="Genomic_DNA"/>
</dbReference>
<dbReference type="SUPFAM" id="SSF47203">
    <property type="entry name" value="Acyl-CoA dehydrogenase C-terminal domain-like"/>
    <property type="match status" value="1"/>
</dbReference>
<feature type="domain" description="Acyl-CoA dehydrogenase/oxidase N-terminal" evidence="7">
    <location>
        <begin position="7"/>
        <end position="89"/>
    </location>
</feature>
<evidence type="ECO:0000313" key="8">
    <source>
        <dbReference type="EMBL" id="NKI16527.1"/>
    </source>
</evidence>
<gene>
    <name evidence="8" type="ORF">HCU74_03730</name>
</gene>
<keyword evidence="3" id="KW-0285">Flavoprotein</keyword>
<comment type="caution">
    <text evidence="8">The sequence shown here is derived from an EMBL/GenBank/DDBJ whole genome shotgun (WGS) entry which is preliminary data.</text>
</comment>
<dbReference type="Gene3D" id="1.20.140.10">
    <property type="entry name" value="Butyryl-CoA Dehydrogenase, subunit A, domain 3"/>
    <property type="match status" value="1"/>
</dbReference>
<keyword evidence="5" id="KW-0560">Oxidoreductase</keyword>
<dbReference type="InterPro" id="IPR009100">
    <property type="entry name" value="AcylCoA_DH/oxidase_NM_dom_sf"/>
</dbReference>
<dbReference type="Gene3D" id="1.10.540.10">
    <property type="entry name" value="Acyl-CoA dehydrogenase/oxidase, N-terminal domain"/>
    <property type="match status" value="1"/>
</dbReference>
<evidence type="ECO:0000256" key="3">
    <source>
        <dbReference type="ARBA" id="ARBA00022630"/>
    </source>
</evidence>
<evidence type="ECO:0000256" key="4">
    <source>
        <dbReference type="ARBA" id="ARBA00022827"/>
    </source>
</evidence>
<dbReference type="InterPro" id="IPR013786">
    <property type="entry name" value="AcylCoA_DH/ox_N"/>
</dbReference>
<keyword evidence="9" id="KW-1185">Reference proteome</keyword>
<dbReference type="PANTHER" id="PTHR43884">
    <property type="entry name" value="ACYL-COA DEHYDROGENASE"/>
    <property type="match status" value="1"/>
</dbReference>
<evidence type="ECO:0000256" key="5">
    <source>
        <dbReference type="ARBA" id="ARBA00023002"/>
    </source>
</evidence>
<dbReference type="InterPro" id="IPR037069">
    <property type="entry name" value="AcylCoA_DH/ox_N_sf"/>
</dbReference>
<evidence type="ECO:0000256" key="1">
    <source>
        <dbReference type="ARBA" id="ARBA00001974"/>
    </source>
</evidence>
<reference evidence="8 9" key="1">
    <citation type="submission" date="2020-04" db="EMBL/GenBank/DDBJ databases">
        <authorList>
            <person name="Yoon J."/>
        </authorList>
    </citation>
    <scope>NUCLEOTIDE SEQUENCE [LARGE SCALE GENOMIC DNA]</scope>
    <source>
        <strain evidence="8 9">KMU-166</strain>
    </source>
</reference>
<dbReference type="InterPro" id="IPR009075">
    <property type="entry name" value="AcylCo_DH/oxidase_C"/>
</dbReference>
<keyword evidence="4" id="KW-0274">FAD</keyword>
<comment type="similarity">
    <text evidence="2">Belongs to the acyl-CoA dehydrogenase family.</text>
</comment>
<dbReference type="Pfam" id="PF02771">
    <property type="entry name" value="Acyl-CoA_dh_N"/>
    <property type="match status" value="1"/>
</dbReference>
<dbReference type="Pfam" id="PF00441">
    <property type="entry name" value="Acyl-CoA_dh_1"/>
    <property type="match status" value="1"/>
</dbReference>
<dbReference type="InterPro" id="IPR036250">
    <property type="entry name" value="AcylCo_DH-like_C"/>
</dbReference>
<proteinExistence type="inferred from homology"/>
<evidence type="ECO:0000259" key="6">
    <source>
        <dbReference type="Pfam" id="PF00441"/>
    </source>
</evidence>
<dbReference type="RefSeq" id="WP_168449044.1">
    <property type="nucleotide sequence ID" value="NZ_JAAWWK010000001.1"/>
</dbReference>
<accession>A0ABX1GDQ6</accession>
<name>A0ABX1GDQ6_9GAMM</name>
<organism evidence="8 9">
    <name type="scientific">Spongiibacter thalassae</name>
    <dbReference type="NCBI Taxonomy" id="2721624"/>
    <lineage>
        <taxon>Bacteria</taxon>
        <taxon>Pseudomonadati</taxon>
        <taxon>Pseudomonadota</taxon>
        <taxon>Gammaproteobacteria</taxon>
        <taxon>Cellvibrionales</taxon>
        <taxon>Spongiibacteraceae</taxon>
        <taxon>Spongiibacter</taxon>
    </lineage>
</organism>
<protein>
    <submittedName>
        <fullName evidence="8">Acyl-CoA/acyl-ACP dehydrogenase</fullName>
    </submittedName>
</protein>
<evidence type="ECO:0000313" key="9">
    <source>
        <dbReference type="Proteomes" id="UP000765845"/>
    </source>
</evidence>
<feature type="domain" description="Acyl-CoA dehydrogenase/oxidase C-terminal" evidence="6">
    <location>
        <begin position="228"/>
        <end position="350"/>
    </location>
</feature>
<comment type="cofactor">
    <cofactor evidence="1">
        <name>FAD</name>
        <dbReference type="ChEBI" id="CHEBI:57692"/>
    </cofactor>
</comment>
<dbReference type="Gene3D" id="2.40.110.10">
    <property type="entry name" value="Butyryl-CoA Dehydrogenase, subunit A, domain 2"/>
    <property type="match status" value="1"/>
</dbReference>
<dbReference type="InterPro" id="IPR046373">
    <property type="entry name" value="Acyl-CoA_Oxase/DH_mid-dom_sf"/>
</dbReference>
<dbReference type="SUPFAM" id="SSF56645">
    <property type="entry name" value="Acyl-CoA dehydrogenase NM domain-like"/>
    <property type="match status" value="1"/>
</dbReference>
<evidence type="ECO:0000256" key="2">
    <source>
        <dbReference type="ARBA" id="ARBA00009347"/>
    </source>
</evidence>
<sequence length="372" mass="39359">MDFSLSEFQQEIQQLAKKILADYCTQPRLRNAEANDYFDAELWQQLAEAGLLGLALPESVGGMAQDLETLAVVLEQLGAHVAPVPGISALATASLPLLPYIEQPAVHEALAALSSGAGILTCALAESGISGNGIAQAVVEAEGDHYYLSGEKSRVPAGLQASHCWTVAKQGEEQGIYLFSCDDAGVTRRRQLTTSGEALASMTLDRVKAVKIVSGEQVAQVLSAAAIYQRAASAAVATGLCEGMLALASEHCSQRKQFGRALGSFQAVAHQLADCYIDKECLRTASEQVSAQLGQNSQGSVEGASLVAAYWTTEALHRVSHRCQHVHGGTGVDRDYPLYRYCLQARQIEMDLGGQSSVLAALGEGIAAQRVA</sequence>